<keyword evidence="2" id="KW-1185">Reference proteome</keyword>
<dbReference type="InterPro" id="IPR008906">
    <property type="entry name" value="HATC_C_dom"/>
</dbReference>
<proteinExistence type="predicted"/>
<dbReference type="InterPro" id="IPR012337">
    <property type="entry name" value="RNaseH-like_sf"/>
</dbReference>
<organism evidence="2 3">
    <name type="scientific">Prunus mume</name>
    <name type="common">Japanese apricot</name>
    <name type="synonym">Armeniaca mume</name>
    <dbReference type="NCBI Taxonomy" id="102107"/>
    <lineage>
        <taxon>Eukaryota</taxon>
        <taxon>Viridiplantae</taxon>
        <taxon>Streptophyta</taxon>
        <taxon>Embryophyta</taxon>
        <taxon>Tracheophyta</taxon>
        <taxon>Spermatophyta</taxon>
        <taxon>Magnoliopsida</taxon>
        <taxon>eudicotyledons</taxon>
        <taxon>Gunneridae</taxon>
        <taxon>Pentapetalae</taxon>
        <taxon>rosids</taxon>
        <taxon>fabids</taxon>
        <taxon>Rosales</taxon>
        <taxon>Rosaceae</taxon>
        <taxon>Amygdaloideae</taxon>
        <taxon>Amygdaleae</taxon>
        <taxon>Prunus</taxon>
    </lineage>
</organism>
<feature type="domain" description="HAT C-terminal dimerisation" evidence="1">
    <location>
        <begin position="60"/>
        <end position="142"/>
    </location>
</feature>
<evidence type="ECO:0000313" key="3">
    <source>
        <dbReference type="RefSeq" id="XP_016649074.1"/>
    </source>
</evidence>
<evidence type="ECO:0000259" key="1">
    <source>
        <dbReference type="Pfam" id="PF05699"/>
    </source>
</evidence>
<gene>
    <name evidence="3" type="primary">LOC107880951</name>
</gene>
<accession>A0ABM1LNU7</accession>
<dbReference type="SUPFAM" id="SSF53098">
    <property type="entry name" value="Ribonuclease H-like"/>
    <property type="match status" value="1"/>
</dbReference>
<name>A0ABM1LNU7_PRUMU</name>
<protein>
    <submittedName>
        <fullName evidence="3">Zinc finger BED domain-containing protein DAYSLEEPER-like</fullName>
    </submittedName>
</protein>
<dbReference type="Pfam" id="PF05699">
    <property type="entry name" value="Dimer_Tnp_hAT"/>
    <property type="match status" value="1"/>
</dbReference>
<dbReference type="PANTHER" id="PTHR23272:SF15">
    <property type="entry name" value="ZINC FINGER BED DOMAIN-CONTAINING PROTEIN DAYSLEEPER-LIKE"/>
    <property type="match status" value="1"/>
</dbReference>
<dbReference type="RefSeq" id="XP_016649074.1">
    <property type="nucleotide sequence ID" value="XM_016793588.1"/>
</dbReference>
<evidence type="ECO:0000313" key="2">
    <source>
        <dbReference type="Proteomes" id="UP000694861"/>
    </source>
</evidence>
<reference evidence="3" key="2">
    <citation type="submission" date="2025-08" db="UniProtKB">
        <authorList>
            <consortium name="RefSeq"/>
        </authorList>
    </citation>
    <scope>IDENTIFICATION</scope>
</reference>
<dbReference type="GeneID" id="107880951"/>
<dbReference type="Proteomes" id="UP000694861">
    <property type="component" value="Linkage group LG4"/>
</dbReference>
<sequence>MMQMLTLPETPMDEGNDSIIKTEAPEEASQEGSLLSSVDGLQDFELYISDITGGQQMKSELDQYLEEAFTDRVEDFDVLVWWRLNRMKYPTLSRMASDILSISVSTVASDSVFNTEIKRMDSYRTSLGPATLEALICAKDWLKYGSFPQPPAL</sequence>
<dbReference type="PANTHER" id="PTHR23272">
    <property type="entry name" value="BED FINGER-RELATED"/>
    <property type="match status" value="1"/>
</dbReference>
<reference evidence="2" key="1">
    <citation type="journal article" date="2012" name="Nat. Commun.">
        <title>The genome of Prunus mume.</title>
        <authorList>
            <person name="Zhang Q."/>
            <person name="Chen W."/>
            <person name="Sun L."/>
            <person name="Zhao F."/>
            <person name="Huang B."/>
            <person name="Yang W."/>
            <person name="Tao Y."/>
            <person name="Wang J."/>
            <person name="Yuan Z."/>
            <person name="Fan G."/>
            <person name="Xing Z."/>
            <person name="Han C."/>
            <person name="Pan H."/>
            <person name="Zhong X."/>
            <person name="Shi W."/>
            <person name="Liang X."/>
            <person name="Du D."/>
            <person name="Sun F."/>
            <person name="Xu Z."/>
            <person name="Hao R."/>
            <person name="Lv T."/>
            <person name="Lv Y."/>
            <person name="Zheng Z."/>
            <person name="Sun M."/>
            <person name="Luo L."/>
            <person name="Cai M."/>
            <person name="Gao Y."/>
            <person name="Wang J."/>
            <person name="Yin Y."/>
            <person name="Xu X."/>
            <person name="Cheng T."/>
            <person name="Wang J."/>
        </authorList>
    </citation>
    <scope>NUCLEOTIDE SEQUENCE [LARGE SCALE GENOMIC DNA]</scope>
</reference>